<dbReference type="InterPro" id="IPR050169">
    <property type="entry name" value="Krueppel_C2H2_ZnF"/>
</dbReference>
<evidence type="ECO:0000313" key="4">
    <source>
        <dbReference type="Proteomes" id="UP000242450"/>
    </source>
</evidence>
<feature type="compositionally biased region" description="Low complexity" evidence="1">
    <location>
        <begin position="95"/>
        <end position="115"/>
    </location>
</feature>
<dbReference type="SUPFAM" id="SSF109640">
    <property type="entry name" value="KRAB domain (Kruppel-associated box)"/>
    <property type="match status" value="1"/>
</dbReference>
<dbReference type="Proteomes" id="UP000242450">
    <property type="component" value="Chromosome 10"/>
</dbReference>
<comment type="caution">
    <text evidence="3">The sequence shown here is derived from an EMBL/GenBank/DDBJ whole genome shotgun (WGS) entry which is preliminary data.</text>
</comment>
<dbReference type="PROSITE" id="PS50805">
    <property type="entry name" value="KRAB"/>
    <property type="match status" value="1"/>
</dbReference>
<dbReference type="Pfam" id="PF01352">
    <property type="entry name" value="KRAB"/>
    <property type="match status" value="1"/>
</dbReference>
<dbReference type="InterPro" id="IPR001909">
    <property type="entry name" value="KRAB"/>
</dbReference>
<evidence type="ECO:0000259" key="2">
    <source>
        <dbReference type="PROSITE" id="PS50805"/>
    </source>
</evidence>
<feature type="non-terminal residue" evidence="3">
    <location>
        <position position="510"/>
    </location>
</feature>
<dbReference type="GO" id="GO:0006355">
    <property type="term" value="P:regulation of DNA-templated transcription"/>
    <property type="evidence" value="ECO:0007669"/>
    <property type="project" value="InterPro"/>
</dbReference>
<dbReference type="PANTHER" id="PTHR23232">
    <property type="entry name" value="KRAB DOMAIN C2H2 ZINC FINGER"/>
    <property type="match status" value="1"/>
</dbReference>
<dbReference type="SMART" id="SM00349">
    <property type="entry name" value="KRAB"/>
    <property type="match status" value="1"/>
</dbReference>
<reference evidence="3 4" key="1">
    <citation type="journal article" date="2018" name="Mol. Genet. Genomics">
        <title>The red deer Cervus elaphus genome CerEla1.0: sequencing, annotating, genes, and chromosomes.</title>
        <authorList>
            <person name="Bana N.A."/>
            <person name="Nyiri A."/>
            <person name="Nagy J."/>
            <person name="Frank K."/>
            <person name="Nagy T."/>
            <person name="Steger V."/>
            <person name="Schiller M."/>
            <person name="Lakatos P."/>
            <person name="Sugar L."/>
            <person name="Horn P."/>
            <person name="Barta E."/>
            <person name="Orosz L."/>
        </authorList>
    </citation>
    <scope>NUCLEOTIDE SEQUENCE [LARGE SCALE GENOMIC DNA]</scope>
    <source>
        <strain evidence="3">Hungarian</strain>
    </source>
</reference>
<gene>
    <name evidence="3" type="ORF">Celaphus_00007335</name>
</gene>
<evidence type="ECO:0000313" key="3">
    <source>
        <dbReference type="EMBL" id="OWK11115.1"/>
    </source>
</evidence>
<dbReference type="CDD" id="cd07765">
    <property type="entry name" value="KRAB_A-box"/>
    <property type="match status" value="1"/>
</dbReference>
<dbReference type="AlphaFoldDB" id="A0A212CYQ3"/>
<feature type="compositionally biased region" description="Basic and acidic residues" evidence="1">
    <location>
        <begin position="424"/>
        <end position="435"/>
    </location>
</feature>
<name>A0A212CYQ3_CEREH</name>
<keyword evidence="4" id="KW-1185">Reference proteome</keyword>
<proteinExistence type="predicted"/>
<feature type="region of interest" description="Disordered" evidence="1">
    <location>
        <begin position="353"/>
        <end position="460"/>
    </location>
</feature>
<feature type="compositionally biased region" description="Polar residues" evidence="1">
    <location>
        <begin position="63"/>
        <end position="74"/>
    </location>
</feature>
<protein>
    <submittedName>
        <fullName evidence="3">RBAK</fullName>
    </submittedName>
</protein>
<dbReference type="Gene3D" id="6.10.140.140">
    <property type="match status" value="1"/>
</dbReference>
<dbReference type="EMBL" id="MKHE01000010">
    <property type="protein sequence ID" value="OWK11115.1"/>
    <property type="molecule type" value="Genomic_DNA"/>
</dbReference>
<feature type="compositionally biased region" description="Basic residues" evidence="1">
    <location>
        <begin position="226"/>
        <end position="238"/>
    </location>
</feature>
<dbReference type="PANTHER" id="PTHR23232:SF117">
    <property type="entry name" value="KRAB DOMAIN-CONTAINING PROTEIN"/>
    <property type="match status" value="1"/>
</dbReference>
<dbReference type="OrthoDB" id="10585670at2759"/>
<organism evidence="3 4">
    <name type="scientific">Cervus elaphus hippelaphus</name>
    <name type="common">European red deer</name>
    <dbReference type="NCBI Taxonomy" id="46360"/>
    <lineage>
        <taxon>Eukaryota</taxon>
        <taxon>Metazoa</taxon>
        <taxon>Chordata</taxon>
        <taxon>Craniata</taxon>
        <taxon>Vertebrata</taxon>
        <taxon>Euteleostomi</taxon>
        <taxon>Mammalia</taxon>
        <taxon>Eutheria</taxon>
        <taxon>Laurasiatheria</taxon>
        <taxon>Artiodactyla</taxon>
        <taxon>Ruminantia</taxon>
        <taxon>Pecora</taxon>
        <taxon>Cervidae</taxon>
        <taxon>Cervinae</taxon>
        <taxon>Cervus</taxon>
    </lineage>
</organism>
<dbReference type="InterPro" id="IPR036051">
    <property type="entry name" value="KRAB_dom_sf"/>
</dbReference>
<feature type="region of interest" description="Disordered" evidence="1">
    <location>
        <begin position="174"/>
        <end position="240"/>
    </location>
</feature>
<sequence>MNWNLFFVDTSPGGAQSEQPVLPSSPASRPPQRGQSFPVALSWGPERAPQALLSKGRRINSRLEPQTQPPTSSGLADRPRAPQAPAGGCCSGAFLSPSPSSLPPEAAAGEEMALGLRDKLPSGQRPSQDFTGQCAAGDRARAPPLLSRRRHLSGLTDPARGLWGSSLRVPAPAFSRPARTVTRTARSRWTPAWPDGVPAPQAAESPPAGGQSLGTRVSGDPGSDRKRQRRRGGTRARTRTLDEALQRWRTPEHNIASPPEEVETFQRFPNFTARRLLGNIVLLFARLPEAGPGARTSGVLLRCGSAFCVRVRARAPALSLPVAGPVTACPSSQALASGGRGFRGLRGWNAARHGRHPADAGCAREGSRGPGGGWSRDPRARAPEPSGWVGEAGRAAATAKERRGPVPTVCSTRDGPELAPRAQRPREAESRDSARAARLRSSSRTEPGEPGASQRVPTRSASAFTVLQGSMSFRDVAVDFTQEEWQHLDPEQKTTYRDVMLENYSHLISV</sequence>
<feature type="domain" description="KRAB" evidence="2">
    <location>
        <begin position="471"/>
        <end position="510"/>
    </location>
</feature>
<feature type="region of interest" description="Disordered" evidence="1">
    <location>
        <begin position="8"/>
        <end position="150"/>
    </location>
</feature>
<accession>A0A212CYQ3</accession>
<evidence type="ECO:0000256" key="1">
    <source>
        <dbReference type="SAM" id="MobiDB-lite"/>
    </source>
</evidence>